<dbReference type="InterPro" id="IPR013321">
    <property type="entry name" value="Arc_rbn_hlx_hlx"/>
</dbReference>
<sequence>MVKPKKVNTSLRLEKKVLKVLKILAIEKETSVQAIIENLIYEYIEKNKEKSKQ</sequence>
<dbReference type="GO" id="GO:0006355">
    <property type="term" value="P:regulation of DNA-templated transcription"/>
    <property type="evidence" value="ECO:0007669"/>
    <property type="project" value="InterPro"/>
</dbReference>
<protein>
    <submittedName>
        <fullName evidence="1">CopG family transcriptional regulator</fullName>
    </submittedName>
</protein>
<comment type="caution">
    <text evidence="1">The sequence shown here is derived from an EMBL/GenBank/DDBJ whole genome shotgun (WGS) entry which is preliminary data.</text>
</comment>
<dbReference type="AlphaFoldDB" id="A0A850T6V1"/>
<dbReference type="Proteomes" id="UP000553343">
    <property type="component" value="Unassembled WGS sequence"/>
</dbReference>
<dbReference type="Gene3D" id="1.10.1220.10">
    <property type="entry name" value="Met repressor-like"/>
    <property type="match status" value="1"/>
</dbReference>
<name>A0A850T6V1_9BACT</name>
<evidence type="ECO:0000313" key="1">
    <source>
        <dbReference type="EMBL" id="NWH04745.1"/>
    </source>
</evidence>
<keyword evidence="2" id="KW-1185">Reference proteome</keyword>
<organism evidence="1 2">
    <name type="scientific">Desulfobacter latus</name>
    <dbReference type="NCBI Taxonomy" id="2292"/>
    <lineage>
        <taxon>Bacteria</taxon>
        <taxon>Pseudomonadati</taxon>
        <taxon>Thermodesulfobacteriota</taxon>
        <taxon>Desulfobacteria</taxon>
        <taxon>Desulfobacterales</taxon>
        <taxon>Desulfobacteraceae</taxon>
        <taxon>Desulfobacter</taxon>
    </lineage>
</organism>
<dbReference type="EMBL" id="JACADJ010000017">
    <property type="protein sequence ID" value="NWH04745.1"/>
    <property type="molecule type" value="Genomic_DNA"/>
</dbReference>
<reference evidence="1 2" key="1">
    <citation type="submission" date="2020-06" db="EMBL/GenBank/DDBJ databases">
        <title>High-quality draft genome of sulfate reducer Desulfobacter latus type strain AcrS2 isolated from marine sediment.</title>
        <authorList>
            <person name="Hoppe M."/>
            <person name="Larsen C.K."/>
            <person name="Marshall I.P.G."/>
            <person name="Schramm A."/>
            <person name="Marietou A.G."/>
        </authorList>
    </citation>
    <scope>NUCLEOTIDE SEQUENCE [LARGE SCALE GENOMIC DNA]</scope>
    <source>
        <strain evidence="1 2">AcRS2</strain>
    </source>
</reference>
<proteinExistence type="predicted"/>
<evidence type="ECO:0000313" key="2">
    <source>
        <dbReference type="Proteomes" id="UP000553343"/>
    </source>
</evidence>
<dbReference type="RefSeq" id="WP_178366198.1">
    <property type="nucleotide sequence ID" value="NZ_JACADJ010000017.1"/>
</dbReference>
<accession>A0A850T6V1</accession>
<gene>
    <name evidence="1" type="ORF">HXW94_07050</name>
</gene>